<proteinExistence type="predicted"/>
<evidence type="ECO:0000256" key="1">
    <source>
        <dbReference type="ARBA" id="ARBA00022729"/>
    </source>
</evidence>
<keyword evidence="9" id="KW-1185">Reference proteome</keyword>
<dbReference type="Pfam" id="PF07686">
    <property type="entry name" value="V-set"/>
    <property type="match status" value="1"/>
</dbReference>
<feature type="domain" description="Ig-like" evidence="7">
    <location>
        <begin position="276"/>
        <end position="359"/>
    </location>
</feature>
<feature type="signal peptide" evidence="6">
    <location>
        <begin position="1"/>
        <end position="20"/>
    </location>
</feature>
<keyword evidence="1 6" id="KW-0732">Signal</keyword>
<keyword evidence="5" id="KW-1133">Transmembrane helix</keyword>
<name>A0AAN8BUT8_9TELE</name>
<dbReference type="PANTHER" id="PTHR44337:SF20">
    <property type="entry name" value="CARCINOEMBRYONIC ANTIGEN-RELATED CELL ADHESION MOLECULE 5-RELATED"/>
    <property type="match status" value="1"/>
</dbReference>
<dbReference type="SMART" id="SM00408">
    <property type="entry name" value="IGc2"/>
    <property type="match status" value="6"/>
</dbReference>
<keyword evidence="2" id="KW-1015">Disulfide bond</keyword>
<feature type="domain" description="Ig-like" evidence="7">
    <location>
        <begin position="543"/>
        <end position="633"/>
    </location>
</feature>
<evidence type="ECO:0000256" key="2">
    <source>
        <dbReference type="ARBA" id="ARBA00023157"/>
    </source>
</evidence>
<feature type="domain" description="Ig-like" evidence="7">
    <location>
        <begin position="456"/>
        <end position="537"/>
    </location>
</feature>
<dbReference type="InterPro" id="IPR013106">
    <property type="entry name" value="Ig_V-set"/>
</dbReference>
<keyword evidence="5" id="KW-0812">Transmembrane</keyword>
<gene>
    <name evidence="8" type="ORF">CesoFtcFv8_012313</name>
</gene>
<sequence length="758" mass="81321">MGTWEETFIVLGLISGLTDGAGVLPDGLNAAVGGKVMFTTTLTPGTTFQSVNWKFGTEDVFTWNVNNFPAPEYEGRITFFMSTGSLELRNLALTDSGDYTVTMLLPGAPPQSGSTRLDVYAPVSNVMVTSSSTELVEFSSVSLSCSSSGSSLSFLWLNSSSEVTGSDRVQITDGNSTLTITNVTRYDQGPFSSTELVEFSSVSLSCSSSGSSLSFLWLNSSSEVTGSDRVQITDGGSTLTITNVTRYDQGPFSCRVSNPVSEGTSKAVILIIYHGPENVNLKISPPHKPYLEGSNISLSCSAVSIPLAHYTWFLNGGLLSKGSQFNLINSQKNQSGSYSCQAFNDKTLRYETSHPASISVLAPVSNVTITPSSTELVEFSSVSLSCSSSGSSLSFLWLNSSSEVTGSDRVQITDGNSTLTIVNVTRYDKGPFRCQVFNPASEGTSDPLNLTIYYGPENINLVKSPSWDHYEKGSNISVMCSADSRPSAVFKWFLNGSQLSDTGSELSLRNVQISQSGNYSCQAFNNNTLRYETSQASVVSVLEKVSGASVTSPSNRPIEGNSFRLICDAAGSVFTREWRKGGLDLTLTVNMTLTNNSRELSFSSLNKDHTGGYSCIISNPLSSEEAKYAMIVNYGPETVQITGPSQIHVGGTFKLTCSAASVPTANYTWTLKGTVKHNSAVFYKNNSELSDSGNYFCEAINYITGRKSSAVHELTVTHEPGPVQSGCWGGCIAGIVIGVFVVLGVVAAIVWYFLWYKK</sequence>
<accession>A0AAN8BUT8</accession>
<protein>
    <recommendedName>
        <fullName evidence="7">Ig-like domain-containing protein</fullName>
    </recommendedName>
</protein>
<dbReference type="Pfam" id="PF13927">
    <property type="entry name" value="Ig_3"/>
    <property type="match status" value="4"/>
</dbReference>
<evidence type="ECO:0000313" key="9">
    <source>
        <dbReference type="Proteomes" id="UP001335648"/>
    </source>
</evidence>
<feature type="domain" description="Ig-like" evidence="7">
    <location>
        <begin position="122"/>
        <end position="180"/>
    </location>
</feature>
<dbReference type="CDD" id="cd00096">
    <property type="entry name" value="Ig"/>
    <property type="match status" value="1"/>
</dbReference>
<dbReference type="SMART" id="SM00409">
    <property type="entry name" value="IG"/>
    <property type="match status" value="7"/>
</dbReference>
<dbReference type="Pfam" id="PF07679">
    <property type="entry name" value="I-set"/>
    <property type="match status" value="1"/>
</dbReference>
<dbReference type="InterPro" id="IPR052598">
    <property type="entry name" value="IgSF_CEA-related"/>
</dbReference>
<feature type="domain" description="Ig-like" evidence="7">
    <location>
        <begin position="636"/>
        <end position="717"/>
    </location>
</feature>
<dbReference type="EMBL" id="JAULUE010002055">
    <property type="protein sequence ID" value="KAK5891880.1"/>
    <property type="molecule type" value="Genomic_DNA"/>
</dbReference>
<evidence type="ECO:0000256" key="3">
    <source>
        <dbReference type="ARBA" id="ARBA00023180"/>
    </source>
</evidence>
<dbReference type="InterPro" id="IPR007110">
    <property type="entry name" value="Ig-like_dom"/>
</dbReference>
<dbReference type="InterPro" id="IPR003599">
    <property type="entry name" value="Ig_sub"/>
</dbReference>
<keyword evidence="3" id="KW-0325">Glycoprotein</keyword>
<dbReference type="InterPro" id="IPR003598">
    <property type="entry name" value="Ig_sub2"/>
</dbReference>
<keyword evidence="5" id="KW-0472">Membrane</keyword>
<dbReference type="Proteomes" id="UP001335648">
    <property type="component" value="Unassembled WGS sequence"/>
</dbReference>
<evidence type="ECO:0000313" key="8">
    <source>
        <dbReference type="EMBL" id="KAK5891880.1"/>
    </source>
</evidence>
<dbReference type="SUPFAM" id="SSF48726">
    <property type="entry name" value="Immunoglobulin"/>
    <property type="match status" value="8"/>
</dbReference>
<feature type="domain" description="Ig-like" evidence="7">
    <location>
        <begin position="363"/>
        <end position="451"/>
    </location>
</feature>
<evidence type="ECO:0000256" key="4">
    <source>
        <dbReference type="ARBA" id="ARBA00023319"/>
    </source>
</evidence>
<evidence type="ECO:0000256" key="5">
    <source>
        <dbReference type="SAM" id="Phobius"/>
    </source>
</evidence>
<keyword evidence="4" id="KW-0393">Immunoglobulin domain</keyword>
<dbReference type="InterPro" id="IPR036179">
    <property type="entry name" value="Ig-like_dom_sf"/>
</dbReference>
<dbReference type="AlphaFoldDB" id="A0AAN8BUT8"/>
<dbReference type="PANTHER" id="PTHR44337">
    <property type="entry name" value="CARCINOEMBRYONIC ANTIGEN-RELATED CELL ADHESION MOLECULE 8"/>
    <property type="match status" value="1"/>
</dbReference>
<dbReference type="PROSITE" id="PS50835">
    <property type="entry name" value="IG_LIKE"/>
    <property type="match status" value="7"/>
</dbReference>
<reference evidence="8 9" key="1">
    <citation type="journal article" date="2023" name="Mol. Biol. Evol.">
        <title>Genomics of Secondarily Temperate Adaptation in the Only Non-Antarctic Icefish.</title>
        <authorList>
            <person name="Rivera-Colon A.G."/>
            <person name="Rayamajhi N."/>
            <person name="Minhas B.F."/>
            <person name="Madrigal G."/>
            <person name="Bilyk K.T."/>
            <person name="Yoon V."/>
            <person name="Hune M."/>
            <person name="Gregory S."/>
            <person name="Cheng C.H.C."/>
            <person name="Catchen J.M."/>
        </authorList>
    </citation>
    <scope>NUCLEOTIDE SEQUENCE [LARGE SCALE GENOMIC DNA]</scope>
    <source>
        <strain evidence="8">JC2023a</strain>
    </source>
</reference>
<feature type="transmembrane region" description="Helical" evidence="5">
    <location>
        <begin position="732"/>
        <end position="754"/>
    </location>
</feature>
<feature type="chain" id="PRO_5042825611" description="Ig-like domain-containing protein" evidence="6">
    <location>
        <begin position="21"/>
        <end position="758"/>
    </location>
</feature>
<feature type="domain" description="Ig-like" evidence="7">
    <location>
        <begin position="181"/>
        <end position="271"/>
    </location>
</feature>
<dbReference type="InterPro" id="IPR013098">
    <property type="entry name" value="Ig_I-set"/>
</dbReference>
<dbReference type="Pfam" id="PF13895">
    <property type="entry name" value="Ig_2"/>
    <property type="match status" value="1"/>
</dbReference>
<dbReference type="Gene3D" id="2.60.40.10">
    <property type="entry name" value="Immunoglobulins"/>
    <property type="match status" value="8"/>
</dbReference>
<comment type="caution">
    <text evidence="8">The sequence shown here is derived from an EMBL/GenBank/DDBJ whole genome shotgun (WGS) entry which is preliminary data.</text>
</comment>
<dbReference type="InterPro" id="IPR013783">
    <property type="entry name" value="Ig-like_fold"/>
</dbReference>
<evidence type="ECO:0000259" key="7">
    <source>
        <dbReference type="PROSITE" id="PS50835"/>
    </source>
</evidence>
<organism evidence="8 9">
    <name type="scientific">Champsocephalus esox</name>
    <name type="common">pike icefish</name>
    <dbReference type="NCBI Taxonomy" id="159716"/>
    <lineage>
        <taxon>Eukaryota</taxon>
        <taxon>Metazoa</taxon>
        <taxon>Chordata</taxon>
        <taxon>Craniata</taxon>
        <taxon>Vertebrata</taxon>
        <taxon>Euteleostomi</taxon>
        <taxon>Actinopterygii</taxon>
        <taxon>Neopterygii</taxon>
        <taxon>Teleostei</taxon>
        <taxon>Neoteleostei</taxon>
        <taxon>Acanthomorphata</taxon>
        <taxon>Eupercaria</taxon>
        <taxon>Perciformes</taxon>
        <taxon>Notothenioidei</taxon>
        <taxon>Channichthyidae</taxon>
        <taxon>Champsocephalus</taxon>
    </lineage>
</organism>
<evidence type="ECO:0000256" key="6">
    <source>
        <dbReference type="SAM" id="SignalP"/>
    </source>
</evidence>